<dbReference type="Pfam" id="PF01206">
    <property type="entry name" value="TusA"/>
    <property type="match status" value="1"/>
</dbReference>
<evidence type="ECO:0000259" key="2">
    <source>
        <dbReference type="PROSITE" id="PS01148"/>
    </source>
</evidence>
<accession>A0A2K9MGL6</accession>
<proteinExistence type="inferred from homology"/>
<dbReference type="CDD" id="cd00291">
    <property type="entry name" value="SirA_YedF_YeeD"/>
    <property type="match status" value="1"/>
</dbReference>
<organism evidence="3 4">
    <name type="scientific">Paracoccus jeotgali</name>
    <dbReference type="NCBI Taxonomy" id="2065379"/>
    <lineage>
        <taxon>Bacteria</taxon>
        <taxon>Pseudomonadati</taxon>
        <taxon>Pseudomonadota</taxon>
        <taxon>Alphaproteobacteria</taxon>
        <taxon>Rhodobacterales</taxon>
        <taxon>Paracoccaceae</taxon>
        <taxon>Paracoccus</taxon>
    </lineage>
</organism>
<feature type="domain" description="UPF0033" evidence="2">
    <location>
        <begin position="17"/>
        <end position="41"/>
    </location>
</feature>
<dbReference type="AlphaFoldDB" id="A0A2K9MGL6"/>
<dbReference type="PANTHER" id="PTHR33279">
    <property type="entry name" value="SULFUR CARRIER PROTEIN YEDF-RELATED"/>
    <property type="match status" value="1"/>
</dbReference>
<reference evidence="4" key="1">
    <citation type="submission" date="2017-12" db="EMBL/GenBank/DDBJ databases">
        <title>Genomic analysis of Paracoccus sp. CBA4604.</title>
        <authorList>
            <person name="Roh S.W."/>
            <person name="Kim J.Y."/>
            <person name="Kim J.S."/>
        </authorList>
    </citation>
    <scope>NUCLEOTIDE SEQUENCE [LARGE SCALE GENOMIC DNA]</scope>
    <source>
        <strain evidence="4">CBA4604</strain>
    </source>
</reference>
<evidence type="ECO:0000313" key="3">
    <source>
        <dbReference type="EMBL" id="AUM74763.1"/>
    </source>
</evidence>
<keyword evidence="3" id="KW-0808">Transferase</keyword>
<dbReference type="GO" id="GO:0016740">
    <property type="term" value="F:transferase activity"/>
    <property type="evidence" value="ECO:0007669"/>
    <property type="project" value="UniProtKB-KW"/>
</dbReference>
<dbReference type="InterPro" id="IPR036868">
    <property type="entry name" value="TusA-like_sf"/>
</dbReference>
<dbReference type="RefSeq" id="WP_101500108.1">
    <property type="nucleotide sequence ID" value="NZ_CP025583.1"/>
</dbReference>
<dbReference type="PROSITE" id="PS01148">
    <property type="entry name" value="UPF0033"/>
    <property type="match status" value="1"/>
</dbReference>
<dbReference type="InterPro" id="IPR001455">
    <property type="entry name" value="TusA-like"/>
</dbReference>
<gene>
    <name evidence="3" type="ORF">CYR75_11160</name>
</gene>
<dbReference type="Gene3D" id="3.30.110.40">
    <property type="entry name" value="TusA-like domain"/>
    <property type="match status" value="1"/>
</dbReference>
<dbReference type="EMBL" id="CP025583">
    <property type="protein sequence ID" value="AUM74763.1"/>
    <property type="molecule type" value="Genomic_DNA"/>
</dbReference>
<evidence type="ECO:0000313" key="4">
    <source>
        <dbReference type="Proteomes" id="UP000234882"/>
    </source>
</evidence>
<dbReference type="Proteomes" id="UP000234882">
    <property type="component" value="Chromosome"/>
</dbReference>
<dbReference type="PANTHER" id="PTHR33279:SF2">
    <property type="entry name" value="SULFUR CARRIER PROTEIN TUSA"/>
    <property type="match status" value="1"/>
</dbReference>
<protein>
    <submittedName>
        <fullName evidence="3">Sulfurtransferase TusA family protein</fullName>
    </submittedName>
</protein>
<comment type="similarity">
    <text evidence="1">Belongs to the sulfur carrier protein TusA family.</text>
</comment>
<dbReference type="SUPFAM" id="SSF64307">
    <property type="entry name" value="SirA-like"/>
    <property type="match status" value="1"/>
</dbReference>
<name>A0A2K9MGL6_9RHOB</name>
<dbReference type="OrthoDB" id="9797551at2"/>
<keyword evidence="4" id="KW-1185">Reference proteome</keyword>
<sequence>MTEPSSPGDAAAEALQVDARGLLCPLPVLRLRKRLQTLPSGARVALIATDEMAAIDVPHFCAQSGHKLIETRAMEDGATLYLVQRGPEPPIG</sequence>
<evidence type="ECO:0000256" key="1">
    <source>
        <dbReference type="ARBA" id="ARBA00008984"/>
    </source>
</evidence>
<dbReference type="KEGG" id="paru:CYR75_11160"/>